<feature type="region of interest" description="Disordered" evidence="1">
    <location>
        <begin position="68"/>
        <end position="89"/>
    </location>
</feature>
<gene>
    <name evidence="3" type="ORF">XAT740_LOCUS16305</name>
</gene>
<reference evidence="3" key="1">
    <citation type="submission" date="2021-02" db="EMBL/GenBank/DDBJ databases">
        <authorList>
            <person name="Nowell W R."/>
        </authorList>
    </citation>
    <scope>NUCLEOTIDE SEQUENCE</scope>
</reference>
<comment type="caution">
    <text evidence="3">The sequence shown here is derived from an EMBL/GenBank/DDBJ whole genome shotgun (WGS) entry which is preliminary data.</text>
</comment>
<feature type="region of interest" description="Disordered" evidence="1">
    <location>
        <begin position="166"/>
        <end position="278"/>
    </location>
</feature>
<feature type="compositionally biased region" description="Polar residues" evidence="1">
    <location>
        <begin position="187"/>
        <end position="197"/>
    </location>
</feature>
<name>A0A814L9T8_ADIRI</name>
<dbReference type="EMBL" id="CAJNOR010001035">
    <property type="protein sequence ID" value="CAF1061388.1"/>
    <property type="molecule type" value="Genomic_DNA"/>
</dbReference>
<feature type="transmembrane region" description="Helical" evidence="2">
    <location>
        <begin position="339"/>
        <end position="362"/>
    </location>
</feature>
<evidence type="ECO:0000256" key="2">
    <source>
        <dbReference type="SAM" id="Phobius"/>
    </source>
</evidence>
<accession>A0A814L9T8</accession>
<feature type="region of interest" description="Disordered" evidence="1">
    <location>
        <begin position="670"/>
        <end position="693"/>
    </location>
</feature>
<feature type="compositionally biased region" description="Polar residues" evidence="1">
    <location>
        <begin position="225"/>
        <end position="252"/>
    </location>
</feature>
<dbReference type="AlphaFoldDB" id="A0A814L9T8"/>
<evidence type="ECO:0000313" key="4">
    <source>
        <dbReference type="Proteomes" id="UP000663828"/>
    </source>
</evidence>
<keyword evidence="2" id="KW-1133">Transmembrane helix</keyword>
<keyword evidence="2" id="KW-0812">Transmembrane</keyword>
<evidence type="ECO:0000256" key="1">
    <source>
        <dbReference type="SAM" id="MobiDB-lite"/>
    </source>
</evidence>
<feature type="compositionally biased region" description="Low complexity" evidence="1">
    <location>
        <begin position="73"/>
        <end position="89"/>
    </location>
</feature>
<dbReference type="Proteomes" id="UP000663828">
    <property type="component" value="Unassembled WGS sequence"/>
</dbReference>
<keyword evidence="4" id="KW-1185">Reference proteome</keyword>
<feature type="compositionally biased region" description="Polar residues" evidence="1">
    <location>
        <begin position="269"/>
        <end position="278"/>
    </location>
</feature>
<evidence type="ECO:0000313" key="3">
    <source>
        <dbReference type="EMBL" id="CAF1061388.1"/>
    </source>
</evidence>
<keyword evidence="2" id="KW-0472">Membrane</keyword>
<organism evidence="3 4">
    <name type="scientific">Adineta ricciae</name>
    <name type="common">Rotifer</name>
    <dbReference type="NCBI Taxonomy" id="249248"/>
    <lineage>
        <taxon>Eukaryota</taxon>
        <taxon>Metazoa</taxon>
        <taxon>Spiralia</taxon>
        <taxon>Gnathifera</taxon>
        <taxon>Rotifera</taxon>
        <taxon>Eurotatoria</taxon>
        <taxon>Bdelloidea</taxon>
        <taxon>Adinetida</taxon>
        <taxon>Adinetidae</taxon>
        <taxon>Adineta</taxon>
    </lineage>
</organism>
<sequence length="716" mass="81083">MTANGNLLFVDKNDHGLEYYEEVDHSTLNFLNRNQRSRKAPVKSIHEVTQIVDPVRELNKQLNRQYRPDLAVSTSESSSESPVSLQSVPQIPTPNPVVFDARVKPVKLSEEKKEPSISIKRQLRDHIHQITAPTPILPEEFNQENLVDTNEILRAGVTRLPAFEQQMSKHNRPSKYPPPHPIVSEYQPPTMNYNNSIKTKRVAPPPPIQIDYTVKNYDQDRSHKPVQQSSSYVLSNPQFQSKSIAYQKPRQNSIDRSKPDKRKSKKTTGQDATNTNRSYALYNQQNGRIEGIVKNQLNVASDDALGSQIVDDNTATKSKLVLWLSQPLCLGLTRLTGGLLFGSMIILGIGSFAGLIASIATYSIDNVNDAQWKILGMVVCSIMLITIIVTLIVFICCYKYGYMFNKDEDMDVDDPSAAYDAEGNERQKAVLRKIYKFNRPADTSSIPSGRLQDVSTTDSVANQVVEVNDKQTNTESTIAVVRPKDIERGVWASRNAFGGIVYRPLVQPTMVSRIVQVLPEDFELMQPTQIMYQIVVPQTAEPQPRYIEVPVQQPSYVEVIETKPKASRTIQQASMVELTEARPKLTRVIQEAPVVEVFETKPSQPRATIVRPPQTQHIVVQQSMKPRYEYVEVDEDPTVRRKGRPQYEFVEETTDESDDASVEEIVEIVDAPKHLQQQQKSKKKTKEPRKGFGNVFVKHVKSNNDEHHMVVRDYPS</sequence>
<feature type="transmembrane region" description="Helical" evidence="2">
    <location>
        <begin position="374"/>
        <end position="395"/>
    </location>
</feature>
<proteinExistence type="predicted"/>
<protein>
    <submittedName>
        <fullName evidence="3">Uncharacterized protein</fullName>
    </submittedName>
</protein>